<feature type="domain" description="Serine/threonine specific protein phosphatases" evidence="10">
    <location>
        <begin position="101"/>
        <end position="106"/>
    </location>
</feature>
<evidence type="ECO:0000256" key="4">
    <source>
        <dbReference type="ARBA" id="ARBA00022912"/>
    </source>
</evidence>
<name>A0A1J4K7N4_9EUKA</name>
<dbReference type="GO" id="GO:0046872">
    <property type="term" value="F:metal ion binding"/>
    <property type="evidence" value="ECO:0007669"/>
    <property type="project" value="UniProtKB-KW"/>
</dbReference>
<comment type="similarity">
    <text evidence="8">Belongs to the PPP phosphatase family.</text>
</comment>
<dbReference type="InterPro" id="IPR004843">
    <property type="entry name" value="Calcineurin-like_PHP"/>
</dbReference>
<dbReference type="RefSeq" id="XP_068360527.1">
    <property type="nucleotide sequence ID" value="XM_068503731.1"/>
</dbReference>
<keyword evidence="5" id="KW-0464">Manganese</keyword>
<keyword evidence="12" id="KW-1185">Reference proteome</keyword>
<comment type="cofactor">
    <cofactor evidence="1">
        <name>Mn(2+)</name>
        <dbReference type="ChEBI" id="CHEBI:29035"/>
    </cofactor>
</comment>
<evidence type="ECO:0000259" key="10">
    <source>
        <dbReference type="PROSITE" id="PS00125"/>
    </source>
</evidence>
<evidence type="ECO:0000256" key="7">
    <source>
        <dbReference type="ARBA" id="ARBA00048336"/>
    </source>
</evidence>
<dbReference type="EMBL" id="MLAK01000698">
    <property type="protein sequence ID" value="OHT07391.1"/>
    <property type="molecule type" value="Genomic_DNA"/>
</dbReference>
<dbReference type="GO" id="GO:0005634">
    <property type="term" value="C:nucleus"/>
    <property type="evidence" value="ECO:0007669"/>
    <property type="project" value="TreeGrafter"/>
</dbReference>
<dbReference type="PANTHER" id="PTHR11668:SF300">
    <property type="entry name" value="SERINE_THREONINE-PROTEIN PHOSPHATASE"/>
    <property type="match status" value="1"/>
</dbReference>
<feature type="compositionally biased region" description="Low complexity" evidence="9">
    <location>
        <begin position="366"/>
        <end position="380"/>
    </location>
</feature>
<comment type="catalytic activity">
    <reaction evidence="6">
        <text>O-phospho-L-seryl-[protein] + H2O = L-seryl-[protein] + phosphate</text>
        <dbReference type="Rhea" id="RHEA:20629"/>
        <dbReference type="Rhea" id="RHEA-COMP:9863"/>
        <dbReference type="Rhea" id="RHEA-COMP:11604"/>
        <dbReference type="ChEBI" id="CHEBI:15377"/>
        <dbReference type="ChEBI" id="CHEBI:29999"/>
        <dbReference type="ChEBI" id="CHEBI:43474"/>
        <dbReference type="ChEBI" id="CHEBI:83421"/>
        <dbReference type="EC" id="3.1.3.16"/>
    </reaction>
</comment>
<gene>
    <name evidence="11" type="primary">TOPP8</name>
    <name evidence="11" type="ORF">TRFO_24406</name>
</gene>
<sequence>MGTSNQTYHYKTADAQWLCRTVKPILQSEPTVLDLTGPINVVGDVHGQFTDLVRCLQIGGLPPFSKWLFLGDYVDRGPNSVEVMCLLFALKIRYPTQIFLIRGNHETSEMTEVFGFAQECSRKLTVQTWSLFCDTFEYLPMAAIVNSKYFCIHGGISPKLEKVQQIRNIKRPLTIPPTGMITDLLWSDPNPNISEYGDSERGETCTYGLAPIKRFLQNNNLKFLIRGHQVAENGYDFPFLPEKCTVTVFTASNYSPDLNNKAAFMKIDQAGKYEIKVMTPLKESPPINQLPIVPKPRSRASNGRRATLPSPAERKRRSSSQAVNAPVVPQPNPSPNSSNSNFGSNSVPGNISKSNSSVGSCPPKGPSLSASLGAPLSTFAPPAPTPRRRSSNVGNIARNSLGGRGTRISLM</sequence>
<dbReference type="PRINTS" id="PR00114">
    <property type="entry name" value="STPHPHTASE"/>
</dbReference>
<keyword evidence="4" id="KW-0904">Protein phosphatase</keyword>
<accession>A0A1J4K7N4</accession>
<evidence type="ECO:0000313" key="11">
    <source>
        <dbReference type="EMBL" id="OHT07391.1"/>
    </source>
</evidence>
<evidence type="ECO:0000256" key="2">
    <source>
        <dbReference type="ARBA" id="ARBA00022723"/>
    </source>
</evidence>
<evidence type="ECO:0000313" key="12">
    <source>
        <dbReference type="Proteomes" id="UP000179807"/>
    </source>
</evidence>
<dbReference type="PANTHER" id="PTHR11668">
    <property type="entry name" value="SERINE/THREONINE PROTEIN PHOSPHATASE"/>
    <property type="match status" value="1"/>
</dbReference>
<keyword evidence="3 8" id="KW-0378">Hydrolase</keyword>
<evidence type="ECO:0000256" key="5">
    <source>
        <dbReference type="ARBA" id="ARBA00023211"/>
    </source>
</evidence>
<reference evidence="11" key="1">
    <citation type="submission" date="2016-10" db="EMBL/GenBank/DDBJ databases">
        <authorList>
            <person name="Benchimol M."/>
            <person name="Almeida L.G."/>
            <person name="Vasconcelos A.T."/>
            <person name="Perreira-Neves A."/>
            <person name="Rosa I.A."/>
            <person name="Tasca T."/>
            <person name="Bogo M.R."/>
            <person name="de Souza W."/>
        </authorList>
    </citation>
    <scope>NUCLEOTIDE SEQUENCE [LARGE SCALE GENOMIC DNA]</scope>
    <source>
        <strain evidence="11">K</strain>
    </source>
</reference>
<comment type="catalytic activity">
    <reaction evidence="7 8">
        <text>O-phospho-L-threonyl-[protein] + H2O = L-threonyl-[protein] + phosphate</text>
        <dbReference type="Rhea" id="RHEA:47004"/>
        <dbReference type="Rhea" id="RHEA-COMP:11060"/>
        <dbReference type="Rhea" id="RHEA-COMP:11605"/>
        <dbReference type="ChEBI" id="CHEBI:15377"/>
        <dbReference type="ChEBI" id="CHEBI:30013"/>
        <dbReference type="ChEBI" id="CHEBI:43474"/>
        <dbReference type="ChEBI" id="CHEBI:61977"/>
        <dbReference type="EC" id="3.1.3.16"/>
    </reaction>
</comment>
<dbReference type="PROSITE" id="PS00125">
    <property type="entry name" value="SER_THR_PHOSPHATASE"/>
    <property type="match status" value="1"/>
</dbReference>
<dbReference type="GO" id="GO:0004722">
    <property type="term" value="F:protein serine/threonine phosphatase activity"/>
    <property type="evidence" value="ECO:0007669"/>
    <property type="project" value="UniProtKB-EC"/>
</dbReference>
<comment type="caution">
    <text evidence="11">The sequence shown here is derived from an EMBL/GenBank/DDBJ whole genome shotgun (WGS) entry which is preliminary data.</text>
</comment>
<proteinExistence type="inferred from homology"/>
<protein>
    <recommendedName>
        <fullName evidence="8">Serine/threonine-protein phosphatase</fullName>
        <ecNumber evidence="8">3.1.3.16</ecNumber>
    </recommendedName>
</protein>
<dbReference type="InterPro" id="IPR006186">
    <property type="entry name" value="Ser/Thr-sp_prot-phosphatase"/>
</dbReference>
<keyword evidence="2" id="KW-0479">Metal-binding</keyword>
<dbReference type="InterPro" id="IPR029052">
    <property type="entry name" value="Metallo-depent_PP-like"/>
</dbReference>
<feature type="region of interest" description="Disordered" evidence="9">
    <location>
        <begin position="284"/>
        <end position="411"/>
    </location>
</feature>
<dbReference type="InterPro" id="IPR050341">
    <property type="entry name" value="PP1_catalytic_subunit"/>
</dbReference>
<dbReference type="GeneID" id="94838435"/>
<evidence type="ECO:0000256" key="1">
    <source>
        <dbReference type="ARBA" id="ARBA00001936"/>
    </source>
</evidence>
<evidence type="ECO:0000256" key="6">
    <source>
        <dbReference type="ARBA" id="ARBA00047761"/>
    </source>
</evidence>
<evidence type="ECO:0000256" key="3">
    <source>
        <dbReference type="ARBA" id="ARBA00022801"/>
    </source>
</evidence>
<dbReference type="Gene3D" id="3.60.21.10">
    <property type="match status" value="1"/>
</dbReference>
<dbReference type="SUPFAM" id="SSF56300">
    <property type="entry name" value="Metallo-dependent phosphatases"/>
    <property type="match status" value="1"/>
</dbReference>
<dbReference type="EC" id="3.1.3.16" evidence="8"/>
<dbReference type="Pfam" id="PF00149">
    <property type="entry name" value="Metallophos"/>
    <property type="match status" value="1"/>
</dbReference>
<evidence type="ECO:0000256" key="9">
    <source>
        <dbReference type="SAM" id="MobiDB-lite"/>
    </source>
</evidence>
<organism evidence="11 12">
    <name type="scientific">Tritrichomonas foetus</name>
    <dbReference type="NCBI Taxonomy" id="1144522"/>
    <lineage>
        <taxon>Eukaryota</taxon>
        <taxon>Metamonada</taxon>
        <taxon>Parabasalia</taxon>
        <taxon>Tritrichomonadida</taxon>
        <taxon>Tritrichomonadidae</taxon>
        <taxon>Tritrichomonas</taxon>
    </lineage>
</organism>
<dbReference type="AlphaFoldDB" id="A0A1J4K7N4"/>
<dbReference type="GO" id="GO:0005737">
    <property type="term" value="C:cytoplasm"/>
    <property type="evidence" value="ECO:0007669"/>
    <property type="project" value="TreeGrafter"/>
</dbReference>
<dbReference type="Proteomes" id="UP000179807">
    <property type="component" value="Unassembled WGS sequence"/>
</dbReference>
<evidence type="ECO:0000256" key="8">
    <source>
        <dbReference type="RuleBase" id="RU004273"/>
    </source>
</evidence>
<dbReference type="SMART" id="SM00156">
    <property type="entry name" value="PP2Ac"/>
    <property type="match status" value="1"/>
</dbReference>
<feature type="compositionally biased region" description="Low complexity" evidence="9">
    <location>
        <begin position="335"/>
        <end position="350"/>
    </location>
</feature>
<dbReference type="VEuPathDB" id="TrichDB:TRFO_24406"/>